<accession>A0A7S1KS98</accession>
<dbReference type="PRINTS" id="PR00219">
    <property type="entry name" value="SYNAPTOBREVN"/>
</dbReference>
<dbReference type="InterPro" id="IPR001388">
    <property type="entry name" value="Synaptobrevin-like"/>
</dbReference>
<keyword evidence="5 9" id="KW-1133">Transmembrane helix</keyword>
<keyword evidence="6 9" id="KW-0472">Membrane</keyword>
<keyword evidence="3 9" id="KW-0812">Transmembrane</keyword>
<evidence type="ECO:0000313" key="12">
    <source>
        <dbReference type="EMBL" id="CAD9083782.1"/>
    </source>
</evidence>
<comment type="subcellular location">
    <subcellularLocation>
        <location evidence="7">Endomembrane system</location>
        <topology evidence="7">Single-pass type IV membrane protein</topology>
    </subcellularLocation>
</comment>
<gene>
    <name evidence="12" type="ORF">PCOS0759_LOCUS7036</name>
</gene>
<dbReference type="EMBL" id="HBGD01008556">
    <property type="protein sequence ID" value="CAD9083782.1"/>
    <property type="molecule type" value="Transcribed_RNA"/>
</dbReference>
<evidence type="ECO:0000256" key="5">
    <source>
        <dbReference type="ARBA" id="ARBA00022989"/>
    </source>
</evidence>
<dbReference type="SUPFAM" id="SSF64356">
    <property type="entry name" value="SNARE-like"/>
    <property type="match status" value="1"/>
</dbReference>
<reference evidence="12" key="1">
    <citation type="submission" date="2021-01" db="EMBL/GenBank/DDBJ databases">
        <authorList>
            <person name="Corre E."/>
            <person name="Pelletier E."/>
            <person name="Niang G."/>
            <person name="Scheremetjew M."/>
            <person name="Finn R."/>
            <person name="Kale V."/>
            <person name="Holt S."/>
            <person name="Cochrane G."/>
            <person name="Meng A."/>
            <person name="Brown T."/>
            <person name="Cohen L."/>
        </authorList>
    </citation>
    <scope>NUCLEOTIDE SEQUENCE</scope>
    <source>
        <strain evidence="12">WS</strain>
    </source>
</reference>
<keyword evidence="2" id="KW-0813">Transport</keyword>
<evidence type="ECO:0000256" key="8">
    <source>
        <dbReference type="PROSITE-ProRule" id="PRU00290"/>
    </source>
</evidence>
<evidence type="ECO:0000256" key="1">
    <source>
        <dbReference type="ARBA" id="ARBA00008025"/>
    </source>
</evidence>
<evidence type="ECO:0000256" key="2">
    <source>
        <dbReference type="ARBA" id="ARBA00022448"/>
    </source>
</evidence>
<dbReference type="InterPro" id="IPR051097">
    <property type="entry name" value="Synaptobrevin-like_transport"/>
</dbReference>
<name>A0A7S1KS98_9EUKA</name>
<proteinExistence type="inferred from homology"/>
<feature type="transmembrane region" description="Helical" evidence="9">
    <location>
        <begin position="176"/>
        <end position="207"/>
    </location>
</feature>
<evidence type="ECO:0000259" key="10">
    <source>
        <dbReference type="PROSITE" id="PS50859"/>
    </source>
</evidence>
<dbReference type="PROSITE" id="PS50859">
    <property type="entry name" value="LONGIN"/>
    <property type="match status" value="1"/>
</dbReference>
<dbReference type="PROSITE" id="PS50892">
    <property type="entry name" value="V_SNARE"/>
    <property type="match status" value="1"/>
</dbReference>
<dbReference type="Gene3D" id="1.20.5.110">
    <property type="match status" value="1"/>
</dbReference>
<evidence type="ECO:0000259" key="11">
    <source>
        <dbReference type="PROSITE" id="PS50892"/>
    </source>
</evidence>
<organism evidence="12">
    <name type="scientific">Percolomonas cosmopolitus</name>
    <dbReference type="NCBI Taxonomy" id="63605"/>
    <lineage>
        <taxon>Eukaryota</taxon>
        <taxon>Discoba</taxon>
        <taxon>Heterolobosea</taxon>
        <taxon>Tetramitia</taxon>
        <taxon>Eutetramitia</taxon>
        <taxon>Percolomonadidae</taxon>
        <taxon>Percolomonas</taxon>
    </lineage>
</organism>
<evidence type="ECO:0000256" key="4">
    <source>
        <dbReference type="ARBA" id="ARBA00022927"/>
    </source>
</evidence>
<dbReference type="PANTHER" id="PTHR21136">
    <property type="entry name" value="SNARE PROTEINS"/>
    <property type="match status" value="1"/>
</dbReference>
<dbReference type="PANTHER" id="PTHR21136:SF168">
    <property type="entry name" value="VESICLE-ASSOCIATED MEMBRANE PROTEIN 9"/>
    <property type="match status" value="1"/>
</dbReference>
<dbReference type="GO" id="GO:0005737">
    <property type="term" value="C:cytoplasm"/>
    <property type="evidence" value="ECO:0007669"/>
    <property type="project" value="UniProtKB-ARBA"/>
</dbReference>
<evidence type="ECO:0000256" key="3">
    <source>
        <dbReference type="ARBA" id="ARBA00022692"/>
    </source>
</evidence>
<dbReference type="InterPro" id="IPR011012">
    <property type="entry name" value="Longin-like_dom_sf"/>
</dbReference>
<evidence type="ECO:0008006" key="13">
    <source>
        <dbReference type="Google" id="ProtNLM"/>
    </source>
</evidence>
<dbReference type="GO" id="GO:0012505">
    <property type="term" value="C:endomembrane system"/>
    <property type="evidence" value="ECO:0007669"/>
    <property type="project" value="UniProtKB-SubCell"/>
</dbReference>
<feature type="domain" description="V-SNARE coiled-coil homology" evidence="11">
    <location>
        <begin position="118"/>
        <end position="178"/>
    </location>
</feature>
<sequence>MSSLLYASIAHMRNGQWVVVSHAPKQLSFKNAIEKALGNIRPNGQRQMRTFESADVTIHIVAHDQIAYACLARKSCPIRKAYALLSSLETHYMRANQPSNANSIVAACMQESERNVDKIEQANAGLDEVKTEVINNIERVLGNADQLNQVIDSTHNLRTSAFEFKKKSGELKTKQLLVLLSLIAALACLVCIIVMIVVIVFVVIFLITQNNSDEDPNMPNP</sequence>
<dbReference type="GO" id="GO:0015031">
    <property type="term" value="P:protein transport"/>
    <property type="evidence" value="ECO:0007669"/>
    <property type="project" value="UniProtKB-KW"/>
</dbReference>
<evidence type="ECO:0000256" key="6">
    <source>
        <dbReference type="ARBA" id="ARBA00023136"/>
    </source>
</evidence>
<evidence type="ECO:0000256" key="9">
    <source>
        <dbReference type="SAM" id="Phobius"/>
    </source>
</evidence>
<keyword evidence="8" id="KW-0175">Coiled coil</keyword>
<dbReference type="SUPFAM" id="SSF58038">
    <property type="entry name" value="SNARE fusion complex"/>
    <property type="match status" value="1"/>
</dbReference>
<dbReference type="InterPro" id="IPR010908">
    <property type="entry name" value="Longin_dom"/>
</dbReference>
<evidence type="ECO:0000256" key="7">
    <source>
        <dbReference type="ARBA" id="ARBA00046280"/>
    </source>
</evidence>
<dbReference type="GO" id="GO:0016192">
    <property type="term" value="P:vesicle-mediated transport"/>
    <property type="evidence" value="ECO:0007669"/>
    <property type="project" value="InterPro"/>
</dbReference>
<dbReference type="GO" id="GO:0016020">
    <property type="term" value="C:membrane"/>
    <property type="evidence" value="ECO:0007669"/>
    <property type="project" value="InterPro"/>
</dbReference>
<dbReference type="Pfam" id="PF00957">
    <property type="entry name" value="Synaptobrevin"/>
    <property type="match status" value="1"/>
</dbReference>
<dbReference type="Pfam" id="PF13774">
    <property type="entry name" value="Longin"/>
    <property type="match status" value="1"/>
</dbReference>
<keyword evidence="4" id="KW-0653">Protein transport</keyword>
<comment type="similarity">
    <text evidence="1">Belongs to the synaptobrevin family.</text>
</comment>
<dbReference type="Gene3D" id="3.30.450.50">
    <property type="entry name" value="Longin domain"/>
    <property type="match status" value="1"/>
</dbReference>
<dbReference type="InterPro" id="IPR042855">
    <property type="entry name" value="V_SNARE_CC"/>
</dbReference>
<dbReference type="AlphaFoldDB" id="A0A7S1KS98"/>
<dbReference type="CDD" id="cd15843">
    <property type="entry name" value="R-SNARE"/>
    <property type="match status" value="1"/>
</dbReference>
<feature type="domain" description="Longin" evidence="10">
    <location>
        <begin position="8"/>
        <end position="120"/>
    </location>
</feature>
<protein>
    <recommendedName>
        <fullName evidence="13">V-SNARE coiled-coil homology domain-containing protein</fullName>
    </recommendedName>
</protein>